<dbReference type="EMBL" id="FNIJ01000022">
    <property type="protein sequence ID" value="SDP11475.1"/>
    <property type="molecule type" value="Genomic_DNA"/>
</dbReference>
<feature type="chain" id="PRO_5017351635" description="DUF4124 domain-containing protein" evidence="1">
    <location>
        <begin position="18"/>
        <end position="140"/>
    </location>
</feature>
<proteinExistence type="predicted"/>
<feature type="signal peptide" evidence="1">
    <location>
        <begin position="1"/>
        <end position="17"/>
    </location>
</feature>
<gene>
    <name evidence="3" type="ORF">SAMN05216193_12283</name>
</gene>
<evidence type="ECO:0000313" key="4">
    <source>
        <dbReference type="Proteomes" id="UP000242957"/>
    </source>
</evidence>
<dbReference type="AlphaFoldDB" id="A0A1H0Q379"/>
<dbReference type="STRING" id="198616.SAMN05216193_12283"/>
<evidence type="ECO:0000259" key="2">
    <source>
        <dbReference type="Pfam" id="PF13511"/>
    </source>
</evidence>
<name>A0A1H0Q379_9PSED</name>
<dbReference type="InterPro" id="IPR025392">
    <property type="entry name" value="DUF4124"/>
</dbReference>
<protein>
    <recommendedName>
        <fullName evidence="2">DUF4124 domain-containing protein</fullName>
    </recommendedName>
</protein>
<sequence>MRILCLCACLFPLVAAAEIYRWTDAEGRVHFGETPPAGAERIEVKPQVVERDAATREREARIQQFYQAREDEKAAAAQRAAQQQAEVSARCREWKDQLAQLSHGGRYYFKAADGERTYLSDAQVDAARRELNSRLAARCS</sequence>
<dbReference type="OrthoDB" id="7068596at2"/>
<dbReference type="RefSeq" id="WP_084314565.1">
    <property type="nucleotide sequence ID" value="NZ_FNIJ01000022.1"/>
</dbReference>
<evidence type="ECO:0000256" key="1">
    <source>
        <dbReference type="SAM" id="SignalP"/>
    </source>
</evidence>
<dbReference type="Proteomes" id="UP000242957">
    <property type="component" value="Unassembled WGS sequence"/>
</dbReference>
<accession>A0A1H0Q379</accession>
<evidence type="ECO:0000313" key="3">
    <source>
        <dbReference type="EMBL" id="SDP11475.1"/>
    </source>
</evidence>
<reference evidence="4" key="1">
    <citation type="submission" date="2016-10" db="EMBL/GenBank/DDBJ databases">
        <authorList>
            <person name="Varghese N."/>
            <person name="Submissions S."/>
        </authorList>
    </citation>
    <scope>NUCLEOTIDE SEQUENCE [LARGE SCALE GENOMIC DNA]</scope>
    <source>
        <strain evidence="4">JCM 21621</strain>
    </source>
</reference>
<organism evidence="3 4">
    <name type="scientific">Pseudomonas jinjuensis</name>
    <dbReference type="NCBI Taxonomy" id="198616"/>
    <lineage>
        <taxon>Bacteria</taxon>
        <taxon>Pseudomonadati</taxon>
        <taxon>Pseudomonadota</taxon>
        <taxon>Gammaproteobacteria</taxon>
        <taxon>Pseudomonadales</taxon>
        <taxon>Pseudomonadaceae</taxon>
        <taxon>Pseudomonas</taxon>
    </lineage>
</organism>
<dbReference type="Pfam" id="PF13511">
    <property type="entry name" value="DUF4124"/>
    <property type="match status" value="1"/>
</dbReference>
<keyword evidence="4" id="KW-1185">Reference proteome</keyword>
<keyword evidence="1" id="KW-0732">Signal</keyword>
<feature type="domain" description="DUF4124" evidence="2">
    <location>
        <begin position="6"/>
        <end position="53"/>
    </location>
</feature>